<dbReference type="Gene3D" id="1.10.357.10">
    <property type="entry name" value="Tetracycline Repressor, domain 2"/>
    <property type="match status" value="1"/>
</dbReference>
<dbReference type="GO" id="GO:0003677">
    <property type="term" value="F:DNA binding"/>
    <property type="evidence" value="ECO:0007669"/>
    <property type="project" value="UniProtKB-UniRule"/>
</dbReference>
<feature type="DNA-binding region" description="H-T-H motif" evidence="4">
    <location>
        <begin position="56"/>
        <end position="75"/>
    </location>
</feature>
<evidence type="ECO:0000256" key="1">
    <source>
        <dbReference type="ARBA" id="ARBA00023015"/>
    </source>
</evidence>
<protein>
    <submittedName>
        <fullName evidence="6">TetR/AcrR family transcriptional regulator</fullName>
    </submittedName>
</protein>
<dbReference type="InterPro" id="IPR036271">
    <property type="entry name" value="Tet_transcr_reg_TetR-rel_C_sf"/>
</dbReference>
<dbReference type="SUPFAM" id="SSF48498">
    <property type="entry name" value="Tetracyclin repressor-like, C-terminal domain"/>
    <property type="match status" value="1"/>
</dbReference>
<dbReference type="PROSITE" id="PS50977">
    <property type="entry name" value="HTH_TETR_2"/>
    <property type="match status" value="1"/>
</dbReference>
<keyword evidence="3" id="KW-0804">Transcription</keyword>
<keyword evidence="2 4" id="KW-0238">DNA-binding</keyword>
<accession>A0AAN1MQU5</accession>
<sequence>MDNRHRADRQLANLLGMVNRSLRQGFEMAGKRRFDEQLVFNVAMELLERRGYKEATMVELAEATGVRRGALYNAYGSKEEFIVRAFNYLAGKFYEQVDHALTKPDRRAGLQSFFELIIPVGTTSRCAAVIATRLTTESGDSSHRLRDSLADFFAKLEQLLSDALSEEPDGIQLSMSADDAAKLVVATTRGIAVMRNIHMNHAKVTAVTSALLNAVISAAPQDL</sequence>
<keyword evidence="1" id="KW-0805">Transcription regulation</keyword>
<dbReference type="InterPro" id="IPR009057">
    <property type="entry name" value="Homeodomain-like_sf"/>
</dbReference>
<dbReference type="Proteomes" id="UP000236649">
    <property type="component" value="Chromosome 4"/>
</dbReference>
<dbReference type="Gene3D" id="1.10.10.60">
    <property type="entry name" value="Homeodomain-like"/>
    <property type="match status" value="1"/>
</dbReference>
<evidence type="ECO:0000256" key="4">
    <source>
        <dbReference type="PROSITE-ProRule" id="PRU00335"/>
    </source>
</evidence>
<dbReference type="PRINTS" id="PR00455">
    <property type="entry name" value="HTHTETR"/>
</dbReference>
<dbReference type="SUPFAM" id="SSF46689">
    <property type="entry name" value="Homeodomain-like"/>
    <property type="match status" value="1"/>
</dbReference>
<evidence type="ECO:0000256" key="2">
    <source>
        <dbReference type="ARBA" id="ARBA00023125"/>
    </source>
</evidence>
<dbReference type="Pfam" id="PF00440">
    <property type="entry name" value="TetR_N"/>
    <property type="match status" value="1"/>
</dbReference>
<dbReference type="AlphaFoldDB" id="A0AAN1MQU5"/>
<reference evidence="6 7" key="1">
    <citation type="submission" date="2018-01" db="EMBL/GenBank/DDBJ databases">
        <title>Species boundaries and ecological features among Paraburkholderia terrae DSMZ17804T, P. hospita DSMZ17164T and P. caribensis DSMZ13236T.</title>
        <authorList>
            <person name="Pratama A.A."/>
        </authorList>
    </citation>
    <scope>NUCLEOTIDE SEQUENCE [LARGE SCALE GENOMIC DNA]</scope>
    <source>
        <strain evidence="6 7">DSM 17164</strain>
    </source>
</reference>
<gene>
    <name evidence="6" type="ORF">C2L64_48210</name>
</gene>
<evidence type="ECO:0000256" key="3">
    <source>
        <dbReference type="ARBA" id="ARBA00023163"/>
    </source>
</evidence>
<feature type="domain" description="HTH tetR-type" evidence="5">
    <location>
        <begin position="33"/>
        <end position="93"/>
    </location>
</feature>
<evidence type="ECO:0000313" key="6">
    <source>
        <dbReference type="EMBL" id="AUT76014.1"/>
    </source>
</evidence>
<organism evidence="6 7">
    <name type="scientific">Paraburkholderia hospita</name>
    <dbReference type="NCBI Taxonomy" id="169430"/>
    <lineage>
        <taxon>Bacteria</taxon>
        <taxon>Pseudomonadati</taxon>
        <taxon>Pseudomonadota</taxon>
        <taxon>Betaproteobacteria</taxon>
        <taxon>Burkholderiales</taxon>
        <taxon>Burkholderiaceae</taxon>
        <taxon>Paraburkholderia</taxon>
    </lineage>
</organism>
<dbReference type="PANTHER" id="PTHR47506:SF1">
    <property type="entry name" value="HTH-TYPE TRANSCRIPTIONAL REGULATOR YJDC"/>
    <property type="match status" value="1"/>
</dbReference>
<name>A0AAN1MQU5_9BURK</name>
<dbReference type="KEGG" id="phs:C2L64_48210"/>
<dbReference type="PANTHER" id="PTHR47506">
    <property type="entry name" value="TRANSCRIPTIONAL REGULATORY PROTEIN"/>
    <property type="match status" value="1"/>
</dbReference>
<evidence type="ECO:0000259" key="5">
    <source>
        <dbReference type="PROSITE" id="PS50977"/>
    </source>
</evidence>
<proteinExistence type="predicted"/>
<dbReference type="EMBL" id="CP026108">
    <property type="protein sequence ID" value="AUT76014.1"/>
    <property type="molecule type" value="Genomic_DNA"/>
</dbReference>
<dbReference type="InterPro" id="IPR001647">
    <property type="entry name" value="HTH_TetR"/>
</dbReference>
<evidence type="ECO:0000313" key="7">
    <source>
        <dbReference type="Proteomes" id="UP000236649"/>
    </source>
</evidence>